<organism evidence="1 2">
    <name type="scientific">Desulforamulus aeronauticus DSM 10349</name>
    <dbReference type="NCBI Taxonomy" id="1121421"/>
    <lineage>
        <taxon>Bacteria</taxon>
        <taxon>Bacillati</taxon>
        <taxon>Bacillota</taxon>
        <taxon>Clostridia</taxon>
        <taxon>Eubacteriales</taxon>
        <taxon>Peptococcaceae</taxon>
        <taxon>Desulforamulus</taxon>
    </lineage>
</organism>
<keyword evidence="2" id="KW-1185">Reference proteome</keyword>
<gene>
    <name evidence="1" type="ORF">SAMN02745123_01048</name>
</gene>
<dbReference type="STRING" id="1121421.SAMN02745123_01048"/>
<protein>
    <submittedName>
        <fullName evidence="1">Uncharacterized protein</fullName>
    </submittedName>
</protein>
<name>A0A1M6QH83_9FIRM</name>
<evidence type="ECO:0000313" key="2">
    <source>
        <dbReference type="Proteomes" id="UP000183997"/>
    </source>
</evidence>
<proteinExistence type="predicted"/>
<dbReference type="Proteomes" id="UP000183997">
    <property type="component" value="Unassembled WGS sequence"/>
</dbReference>
<dbReference type="RefSeq" id="WP_072911476.1">
    <property type="nucleotide sequence ID" value="NZ_FRAR01000008.1"/>
</dbReference>
<dbReference type="EMBL" id="FRAR01000008">
    <property type="protein sequence ID" value="SHK19525.1"/>
    <property type="molecule type" value="Genomic_DNA"/>
</dbReference>
<reference evidence="2" key="1">
    <citation type="submission" date="2016-11" db="EMBL/GenBank/DDBJ databases">
        <authorList>
            <person name="Varghese N."/>
            <person name="Submissions S."/>
        </authorList>
    </citation>
    <scope>NUCLEOTIDE SEQUENCE [LARGE SCALE GENOMIC DNA]</scope>
    <source>
        <strain evidence="2">DSM 10349</strain>
    </source>
</reference>
<evidence type="ECO:0000313" key="1">
    <source>
        <dbReference type="EMBL" id="SHK19525.1"/>
    </source>
</evidence>
<dbReference type="AlphaFoldDB" id="A0A1M6QH83"/>
<accession>A0A1M6QH83</accession>
<dbReference type="OrthoDB" id="2194542at2"/>
<sequence length="173" mass="20089">MKEKDKSITAAETLVDPELEEKIIITTLTEYYNEDVKVANIIKKHQKDTNLMDKATSLNKEDKINVMHAIKEIYPYVKDQGEQDVLIAYFKRYARSSKDNASILYLNEFAPQLQSLNSVNEKEDLLKQGKELVNILDDRSMTATSSYDWDGVSNWAYNNYNKYNIILIIPHLF</sequence>